<dbReference type="EMBL" id="CALTRL010005254">
    <property type="protein sequence ID" value="CAH7684207.1"/>
    <property type="molecule type" value="Genomic_DNA"/>
</dbReference>
<feature type="compositionally biased region" description="Pro residues" evidence="1">
    <location>
        <begin position="121"/>
        <end position="144"/>
    </location>
</feature>
<feature type="region of interest" description="Disordered" evidence="1">
    <location>
        <begin position="312"/>
        <end position="375"/>
    </location>
</feature>
<feature type="compositionally biased region" description="Basic and acidic residues" evidence="1">
    <location>
        <begin position="201"/>
        <end position="221"/>
    </location>
</feature>
<feature type="region of interest" description="Disordered" evidence="1">
    <location>
        <begin position="409"/>
        <end position="458"/>
    </location>
</feature>
<dbReference type="AlphaFoldDB" id="A0AAV0AG60"/>
<proteinExistence type="predicted"/>
<dbReference type="Proteomes" id="UP001153365">
    <property type="component" value="Unassembled WGS sequence"/>
</dbReference>
<reference evidence="2" key="1">
    <citation type="submission" date="2022-06" db="EMBL/GenBank/DDBJ databases">
        <authorList>
            <consortium name="SYNGENTA / RWTH Aachen University"/>
        </authorList>
    </citation>
    <scope>NUCLEOTIDE SEQUENCE</scope>
</reference>
<keyword evidence="4" id="KW-1185">Reference proteome</keyword>
<evidence type="ECO:0000313" key="3">
    <source>
        <dbReference type="EMBL" id="CAH7684207.1"/>
    </source>
</evidence>
<comment type="caution">
    <text evidence="2">The sequence shown here is derived from an EMBL/GenBank/DDBJ whole genome shotgun (WGS) entry which is preliminary data.</text>
</comment>
<gene>
    <name evidence="2" type="ORF">PPACK8108_LOCUS1544</name>
    <name evidence="3" type="ORF">PPACK8108_LOCUS18269</name>
</gene>
<organism evidence="2 4">
    <name type="scientific">Phakopsora pachyrhizi</name>
    <name type="common">Asian soybean rust disease fungus</name>
    <dbReference type="NCBI Taxonomy" id="170000"/>
    <lineage>
        <taxon>Eukaryota</taxon>
        <taxon>Fungi</taxon>
        <taxon>Dikarya</taxon>
        <taxon>Basidiomycota</taxon>
        <taxon>Pucciniomycotina</taxon>
        <taxon>Pucciniomycetes</taxon>
        <taxon>Pucciniales</taxon>
        <taxon>Phakopsoraceae</taxon>
        <taxon>Phakopsora</taxon>
    </lineage>
</organism>
<evidence type="ECO:0000313" key="4">
    <source>
        <dbReference type="Proteomes" id="UP001153365"/>
    </source>
</evidence>
<evidence type="ECO:0000256" key="1">
    <source>
        <dbReference type="SAM" id="MobiDB-lite"/>
    </source>
</evidence>
<name>A0AAV0AG60_PHAPC</name>
<dbReference type="PRINTS" id="PR01217">
    <property type="entry name" value="PRICHEXTENSN"/>
</dbReference>
<sequence>MAPTLCPNCNRSNLVRWFLDDPNRPTPNPDSKPRKSFWEKLGSWGAPSSGSESDGLLHAATYFFPPAHDYPPVLFPVSNLPRASFLVTNDPVASPTQPATEDEPEPASQPEPATVQEPEPEPAAKPTPEPTPEPPTPEPNPPAAEPELKPESEIVQASHIEPPPAPPPPLSLREEEERDEGEERERYDRLMQIAKSPIFSSKDDDLDRRSIASRATKELERPPSPSPSFSAPAESTPSPEEEELRQKLLEVVATPRPRSPLILTSRILSPELLAIKSTQASLELEEDREIAEYAKRIADRLEEAIQKSPFINKDNLATPRSTIFEGSPKTLSYPPSPNPHRLSASKHHASKPSSRASTPRLKNHPEEDEVLLIPGAFTTPKSEALTTAALDKLNQRSPRISLGTRSINVPCTALPPAPAHVTAGYQTPSRRSEKSRISGSQQKTRFSPHGTPHSPLFS</sequence>
<accession>A0AAV0AG60</accession>
<dbReference type="EMBL" id="CALTRL010000208">
    <property type="protein sequence ID" value="CAH7667155.1"/>
    <property type="molecule type" value="Genomic_DNA"/>
</dbReference>
<evidence type="ECO:0000313" key="2">
    <source>
        <dbReference type="EMBL" id="CAH7667155.1"/>
    </source>
</evidence>
<feature type="compositionally biased region" description="Low complexity" evidence="1">
    <location>
        <begin position="227"/>
        <end position="238"/>
    </location>
</feature>
<feature type="region of interest" description="Disordered" evidence="1">
    <location>
        <begin position="19"/>
        <end position="55"/>
    </location>
</feature>
<feature type="compositionally biased region" description="Pro residues" evidence="1">
    <location>
        <begin position="161"/>
        <end position="170"/>
    </location>
</feature>
<protein>
    <submittedName>
        <fullName evidence="2">Expressed protein</fullName>
    </submittedName>
</protein>
<feature type="region of interest" description="Disordered" evidence="1">
    <location>
        <begin position="88"/>
        <end position="245"/>
    </location>
</feature>